<proteinExistence type="predicted"/>
<protein>
    <recommendedName>
        <fullName evidence="3">MULE transposase domain-containing protein</fullName>
    </recommendedName>
</protein>
<evidence type="ECO:0008006" key="3">
    <source>
        <dbReference type="Google" id="ProtNLM"/>
    </source>
</evidence>
<name>A0A397VIX1_9GLOM</name>
<gene>
    <name evidence="1" type="ORF">C2G38_2175697</name>
</gene>
<keyword evidence="2" id="KW-1185">Reference proteome</keyword>
<comment type="caution">
    <text evidence="1">The sequence shown here is derived from an EMBL/GenBank/DDBJ whole genome shotgun (WGS) entry which is preliminary data.</text>
</comment>
<evidence type="ECO:0000313" key="1">
    <source>
        <dbReference type="EMBL" id="RIB21761.1"/>
    </source>
</evidence>
<sequence>MSIVNIEDLSDKENLVTSELVYYIRTNDKIELYTSSRLTPDQRRKFLFNAKQPFEVQEQDFDKEWWPLVTNMWARYSSRNHNNGNSWVAYACRFTKHNQSSTHSEGVPNKNIGKRNFDHTHTIEESEMLKHFQLVRNLVKKEAIKNYLSPAIVNAVKEYATKRLDLGASVKKLKRMEVYNIKKKGYGSQNSYLIGNESLELDIEESILFLKKEEYQVECYGQSAQGFIFAHPYQLEKLGRFGWLMLIDSTHKTNKYDWGLFTLIIPAVAVKAVLGIEARNKAYSVFLSSSRIHTDNFSANSNNVVLELNINLLIFAL</sequence>
<dbReference type="STRING" id="44941.A0A397VIX1"/>
<dbReference type="EMBL" id="QKWP01000342">
    <property type="protein sequence ID" value="RIB21761.1"/>
    <property type="molecule type" value="Genomic_DNA"/>
</dbReference>
<dbReference type="AlphaFoldDB" id="A0A397VIX1"/>
<evidence type="ECO:0000313" key="2">
    <source>
        <dbReference type="Proteomes" id="UP000266673"/>
    </source>
</evidence>
<organism evidence="1 2">
    <name type="scientific">Gigaspora rosea</name>
    <dbReference type="NCBI Taxonomy" id="44941"/>
    <lineage>
        <taxon>Eukaryota</taxon>
        <taxon>Fungi</taxon>
        <taxon>Fungi incertae sedis</taxon>
        <taxon>Mucoromycota</taxon>
        <taxon>Glomeromycotina</taxon>
        <taxon>Glomeromycetes</taxon>
        <taxon>Diversisporales</taxon>
        <taxon>Gigasporaceae</taxon>
        <taxon>Gigaspora</taxon>
    </lineage>
</organism>
<reference evidence="1 2" key="1">
    <citation type="submission" date="2018-06" db="EMBL/GenBank/DDBJ databases">
        <title>Comparative genomics reveals the genomic features of Rhizophagus irregularis, R. cerebriforme, R. diaphanum and Gigaspora rosea, and their symbiotic lifestyle signature.</title>
        <authorList>
            <person name="Morin E."/>
            <person name="San Clemente H."/>
            <person name="Chen E.C.H."/>
            <person name="De La Providencia I."/>
            <person name="Hainaut M."/>
            <person name="Kuo A."/>
            <person name="Kohler A."/>
            <person name="Murat C."/>
            <person name="Tang N."/>
            <person name="Roy S."/>
            <person name="Loubradou J."/>
            <person name="Henrissat B."/>
            <person name="Grigoriev I.V."/>
            <person name="Corradi N."/>
            <person name="Roux C."/>
            <person name="Martin F.M."/>
        </authorList>
    </citation>
    <scope>NUCLEOTIDE SEQUENCE [LARGE SCALE GENOMIC DNA]</scope>
    <source>
        <strain evidence="1 2">DAOM 194757</strain>
    </source>
</reference>
<dbReference type="OrthoDB" id="5330842at2759"/>
<accession>A0A397VIX1</accession>
<dbReference type="Proteomes" id="UP000266673">
    <property type="component" value="Unassembled WGS sequence"/>
</dbReference>